<dbReference type="Gene3D" id="3.10.310.70">
    <property type="match status" value="1"/>
</dbReference>
<dbReference type="EMBL" id="KB302988">
    <property type="protein sequence ID" value="ELU03691.1"/>
    <property type="molecule type" value="Genomic_DNA"/>
</dbReference>
<dbReference type="EMBL" id="AMQN01008389">
    <property type="status" value="NOT_ANNOTATED_CDS"/>
    <property type="molecule type" value="Genomic_DNA"/>
</dbReference>
<dbReference type="PANTHER" id="PTHR22642:SF2">
    <property type="entry name" value="PROTEIN LONG AFTER FAR-RED 3"/>
    <property type="match status" value="1"/>
</dbReference>
<evidence type="ECO:0000313" key="5">
    <source>
        <dbReference type="Proteomes" id="UP000014760"/>
    </source>
</evidence>
<protein>
    <recommendedName>
        <fullName evidence="2">Amidohydrolase 3 domain-containing protein</fullName>
    </recommendedName>
</protein>
<dbReference type="SUPFAM" id="SSF51556">
    <property type="entry name" value="Metallo-dependent hydrolases"/>
    <property type="match status" value="1"/>
</dbReference>
<dbReference type="AlphaFoldDB" id="R7UC45"/>
<accession>R7UC45</accession>
<dbReference type="Pfam" id="PF07969">
    <property type="entry name" value="Amidohydro_3"/>
    <property type="match status" value="1"/>
</dbReference>
<evidence type="ECO:0000259" key="2">
    <source>
        <dbReference type="Pfam" id="PF07969"/>
    </source>
</evidence>
<gene>
    <name evidence="3" type="ORF">CAPTEDRAFT_206365</name>
</gene>
<dbReference type="InterPro" id="IPR033932">
    <property type="entry name" value="YtcJ-like"/>
</dbReference>
<organism evidence="3">
    <name type="scientific">Capitella teleta</name>
    <name type="common">Polychaete worm</name>
    <dbReference type="NCBI Taxonomy" id="283909"/>
    <lineage>
        <taxon>Eukaryota</taxon>
        <taxon>Metazoa</taxon>
        <taxon>Spiralia</taxon>
        <taxon>Lophotrochozoa</taxon>
        <taxon>Annelida</taxon>
        <taxon>Polychaeta</taxon>
        <taxon>Sedentaria</taxon>
        <taxon>Scolecida</taxon>
        <taxon>Capitellidae</taxon>
        <taxon>Capitella</taxon>
    </lineage>
</organism>
<feature type="region of interest" description="Disordered" evidence="1">
    <location>
        <begin position="156"/>
        <end position="181"/>
    </location>
</feature>
<dbReference type="EnsemblMetazoa" id="CapteT206365">
    <property type="protein sequence ID" value="CapteP206365"/>
    <property type="gene ID" value="CapteG206365"/>
</dbReference>
<dbReference type="OrthoDB" id="3501663at2759"/>
<reference evidence="4" key="3">
    <citation type="submission" date="2015-06" db="UniProtKB">
        <authorList>
            <consortium name="EnsemblMetazoa"/>
        </authorList>
    </citation>
    <scope>IDENTIFICATION</scope>
</reference>
<name>R7UC45_CAPTE</name>
<evidence type="ECO:0000256" key="1">
    <source>
        <dbReference type="SAM" id="MobiDB-lite"/>
    </source>
</evidence>
<evidence type="ECO:0000313" key="3">
    <source>
        <dbReference type="EMBL" id="ELU03691.1"/>
    </source>
</evidence>
<dbReference type="HOGENOM" id="CLU_009942_3_1_1"/>
<dbReference type="STRING" id="283909.R7UC45"/>
<reference evidence="5" key="1">
    <citation type="submission" date="2012-12" db="EMBL/GenBank/DDBJ databases">
        <authorList>
            <person name="Hellsten U."/>
            <person name="Grimwood J."/>
            <person name="Chapman J.A."/>
            <person name="Shapiro H."/>
            <person name="Aerts A."/>
            <person name="Otillar R.P."/>
            <person name="Terry A.Y."/>
            <person name="Boore J.L."/>
            <person name="Simakov O."/>
            <person name="Marletaz F."/>
            <person name="Cho S.-J."/>
            <person name="Edsinger-Gonzales E."/>
            <person name="Havlak P."/>
            <person name="Kuo D.-H."/>
            <person name="Larsson T."/>
            <person name="Lv J."/>
            <person name="Arendt D."/>
            <person name="Savage R."/>
            <person name="Osoegawa K."/>
            <person name="de Jong P."/>
            <person name="Lindberg D.R."/>
            <person name="Seaver E.C."/>
            <person name="Weisblat D.A."/>
            <person name="Putnam N.H."/>
            <person name="Grigoriev I.V."/>
            <person name="Rokhsar D.S."/>
        </authorList>
    </citation>
    <scope>NUCLEOTIDE SEQUENCE</scope>
    <source>
        <strain evidence="5">I ESC-2004</strain>
    </source>
</reference>
<feature type="domain" description="Amidohydrolase 3" evidence="2">
    <location>
        <begin position="49"/>
        <end position="539"/>
    </location>
</feature>
<evidence type="ECO:0000313" key="4">
    <source>
        <dbReference type="EnsemblMetazoa" id="CapteP206365"/>
    </source>
</evidence>
<dbReference type="SUPFAM" id="SSF51338">
    <property type="entry name" value="Composite domain of metallo-dependent hydrolases"/>
    <property type="match status" value="1"/>
</dbReference>
<dbReference type="CDD" id="cd01300">
    <property type="entry name" value="YtcJ_like"/>
    <property type="match status" value="1"/>
</dbReference>
<dbReference type="InterPro" id="IPR032466">
    <property type="entry name" value="Metal_Hydrolase"/>
</dbReference>
<proteinExistence type="predicted"/>
<dbReference type="InterPro" id="IPR013108">
    <property type="entry name" value="Amidohydro_3"/>
</dbReference>
<reference evidence="3 5" key="2">
    <citation type="journal article" date="2013" name="Nature">
        <title>Insights into bilaterian evolution from three spiralian genomes.</title>
        <authorList>
            <person name="Simakov O."/>
            <person name="Marletaz F."/>
            <person name="Cho S.J."/>
            <person name="Edsinger-Gonzales E."/>
            <person name="Havlak P."/>
            <person name="Hellsten U."/>
            <person name="Kuo D.H."/>
            <person name="Larsson T."/>
            <person name="Lv J."/>
            <person name="Arendt D."/>
            <person name="Savage R."/>
            <person name="Osoegawa K."/>
            <person name="de Jong P."/>
            <person name="Grimwood J."/>
            <person name="Chapman J.A."/>
            <person name="Shapiro H."/>
            <person name="Aerts A."/>
            <person name="Otillar R.P."/>
            <person name="Terry A.Y."/>
            <person name="Boore J.L."/>
            <person name="Grigoriev I.V."/>
            <person name="Lindberg D.R."/>
            <person name="Seaver E.C."/>
            <person name="Weisblat D.A."/>
            <person name="Putnam N.H."/>
            <person name="Rokhsar D.S."/>
        </authorList>
    </citation>
    <scope>NUCLEOTIDE SEQUENCE</scope>
    <source>
        <strain evidence="3 5">I ESC-2004</strain>
    </source>
</reference>
<dbReference type="Gene3D" id="2.30.40.10">
    <property type="entry name" value="Urease, subunit C, domain 1"/>
    <property type="match status" value="1"/>
</dbReference>
<dbReference type="Proteomes" id="UP000014760">
    <property type="component" value="Unassembled WGS sequence"/>
</dbReference>
<dbReference type="Gene3D" id="3.20.20.140">
    <property type="entry name" value="Metal-dependent hydrolases"/>
    <property type="match status" value="1"/>
</dbReference>
<dbReference type="InterPro" id="IPR011059">
    <property type="entry name" value="Metal-dep_hydrolase_composite"/>
</dbReference>
<dbReference type="OMA" id="VAWVGSE"/>
<dbReference type="GO" id="GO:0016810">
    <property type="term" value="F:hydrolase activity, acting on carbon-nitrogen (but not peptide) bonds"/>
    <property type="evidence" value="ECO:0007669"/>
    <property type="project" value="InterPro"/>
</dbReference>
<sequence length="542" mass="59891">MTDVLVVNAQIWSGKIGGDFSWMRYNPSSGYITEVGRGAPPPKETATKVKDFHGKRIFPGFHESHLHLGHLGNLLCSLDLHGCNSIEKLQTKLQDYMAKNPSGWVVGNNWEQDVLGRYPTKEDLDAVSGDRPVFLHRVCHHIGIGNSKALQLAGVGKDTPDPDGGAVDRYPSEHPKAGEPTGILRENACKAIRELTRPNSAQVTEHLGIALAQCIRNGVTSAHSCEVQSWNEFKSLVDSSRLPIRIFYSAFYDSKDSGNFPKAGEKHGDLLSCDRIKLFSDGALGVGTAFLSQPYRGRAERGIPLHTEEELLRLVKEATASGYRLEVHAIGDAAAEMVIEAMEKADVTPEKRPILTHCQILRKELIPRMKSLGMIANIQPQFVPTDARWVDRFLPDGLMDCIYPWKTLTDAGIMCAGGSDAPVEHATPLQGIYDAIFRPSGRDEEGNRIPFKSVIYISFKSEDNTGADFRSDEKLSVTEAIDLYTKNGAYATLEEHRLGQIRPGYFADFVVIDSEKDVVDFPEYFQKATVADVYVAGQPKFS</sequence>
<keyword evidence="5" id="KW-1185">Reference proteome</keyword>
<dbReference type="PANTHER" id="PTHR22642">
    <property type="entry name" value="IMIDAZOLONEPROPIONASE"/>
    <property type="match status" value="1"/>
</dbReference>